<organism evidence="9 10">
    <name type="scientific">Schizophyllum amplum</name>
    <dbReference type="NCBI Taxonomy" id="97359"/>
    <lineage>
        <taxon>Eukaryota</taxon>
        <taxon>Fungi</taxon>
        <taxon>Dikarya</taxon>
        <taxon>Basidiomycota</taxon>
        <taxon>Agaricomycotina</taxon>
        <taxon>Agaricomycetes</taxon>
        <taxon>Agaricomycetidae</taxon>
        <taxon>Agaricales</taxon>
        <taxon>Schizophyllaceae</taxon>
        <taxon>Schizophyllum</taxon>
    </lineage>
</organism>
<dbReference type="SUPFAM" id="SSF51306">
    <property type="entry name" value="LexA/Signal peptidase"/>
    <property type="match status" value="1"/>
</dbReference>
<dbReference type="GO" id="GO:0006465">
    <property type="term" value="P:signal peptide processing"/>
    <property type="evidence" value="ECO:0007669"/>
    <property type="project" value="InterPro"/>
</dbReference>
<dbReference type="InterPro" id="IPR000223">
    <property type="entry name" value="Pept_S26A_signal_pept_1"/>
</dbReference>
<accession>A0A550C9J8</accession>
<keyword evidence="2" id="KW-0999">Mitochondrion inner membrane</keyword>
<dbReference type="PANTHER" id="PTHR12383">
    <property type="entry name" value="PROTEASE FAMILY S26 MITOCHONDRIAL INNER MEMBRANE PROTEASE-RELATED"/>
    <property type="match status" value="1"/>
</dbReference>
<keyword evidence="4" id="KW-0496">Mitochondrion</keyword>
<dbReference type="GO" id="GO:0042720">
    <property type="term" value="C:mitochondrial inner membrane peptidase complex"/>
    <property type="evidence" value="ECO:0007669"/>
    <property type="project" value="TreeGrafter"/>
</dbReference>
<evidence type="ECO:0000259" key="8">
    <source>
        <dbReference type="Pfam" id="PF10502"/>
    </source>
</evidence>
<feature type="active site" evidence="7">
    <location>
        <position position="25"/>
    </location>
</feature>
<dbReference type="OrthoDB" id="308440at2759"/>
<keyword evidence="5" id="KW-0472">Membrane</keyword>
<evidence type="ECO:0000256" key="5">
    <source>
        <dbReference type="ARBA" id="ARBA00023136"/>
    </source>
</evidence>
<dbReference type="Pfam" id="PF10502">
    <property type="entry name" value="Peptidase_S26"/>
    <property type="match status" value="2"/>
</dbReference>
<dbReference type="GO" id="GO:0004252">
    <property type="term" value="F:serine-type endopeptidase activity"/>
    <property type="evidence" value="ECO:0007669"/>
    <property type="project" value="InterPro"/>
</dbReference>
<dbReference type="GO" id="GO:0006627">
    <property type="term" value="P:protein processing involved in protein targeting to mitochondrion"/>
    <property type="evidence" value="ECO:0007669"/>
    <property type="project" value="TreeGrafter"/>
</dbReference>
<comment type="similarity">
    <text evidence="6">Belongs to the peptidase S26 family. IMP1 subfamily.</text>
</comment>
<dbReference type="Gene3D" id="2.10.109.10">
    <property type="entry name" value="Umud Fragment, subunit A"/>
    <property type="match status" value="1"/>
</dbReference>
<dbReference type="InterPro" id="IPR036286">
    <property type="entry name" value="LexA/Signal_pep-like_sf"/>
</dbReference>
<dbReference type="EMBL" id="VDMD01000016">
    <property type="protein sequence ID" value="TRM61481.1"/>
    <property type="molecule type" value="Genomic_DNA"/>
</dbReference>
<sequence length="137" mass="14911">VVNVCCALHLFSIYVGRPVIMTGPSMLPTFDHTGEVVIESRLGAPYDRRTLARGELVSFYSPLHPMRLVCKRVLGLPGDIVCVDPSGMHAPADEHVVVPEGHVWLAGDNLAWSRDSRVYGPVPMSLIAGKIVARVRA</sequence>
<evidence type="ECO:0000256" key="7">
    <source>
        <dbReference type="PIRSR" id="PIRSR600223-1"/>
    </source>
</evidence>
<evidence type="ECO:0000256" key="1">
    <source>
        <dbReference type="ARBA" id="ARBA00004273"/>
    </source>
</evidence>
<gene>
    <name evidence="9" type="ORF">BD626DRAFT_405650</name>
</gene>
<feature type="non-terminal residue" evidence="9">
    <location>
        <position position="1"/>
    </location>
</feature>
<keyword evidence="3" id="KW-0378">Hydrolase</keyword>
<dbReference type="AlphaFoldDB" id="A0A550C9J8"/>
<dbReference type="CDD" id="cd06530">
    <property type="entry name" value="S26_SPase_I"/>
    <property type="match status" value="1"/>
</dbReference>
<reference evidence="9 10" key="1">
    <citation type="journal article" date="2019" name="New Phytol.">
        <title>Comparative genomics reveals unique wood-decay strategies and fruiting body development in the Schizophyllaceae.</title>
        <authorList>
            <person name="Almasi E."/>
            <person name="Sahu N."/>
            <person name="Krizsan K."/>
            <person name="Balint B."/>
            <person name="Kovacs G.M."/>
            <person name="Kiss B."/>
            <person name="Cseklye J."/>
            <person name="Drula E."/>
            <person name="Henrissat B."/>
            <person name="Nagy I."/>
            <person name="Chovatia M."/>
            <person name="Adam C."/>
            <person name="LaButti K."/>
            <person name="Lipzen A."/>
            <person name="Riley R."/>
            <person name="Grigoriev I.V."/>
            <person name="Nagy L.G."/>
        </authorList>
    </citation>
    <scope>NUCLEOTIDE SEQUENCE [LARGE SCALE GENOMIC DNA]</scope>
    <source>
        <strain evidence="9 10">NL-1724</strain>
    </source>
</reference>
<evidence type="ECO:0000256" key="4">
    <source>
        <dbReference type="ARBA" id="ARBA00023128"/>
    </source>
</evidence>
<name>A0A550C9J8_9AGAR</name>
<dbReference type="Proteomes" id="UP000320762">
    <property type="component" value="Unassembled WGS sequence"/>
</dbReference>
<feature type="domain" description="Peptidase S26" evidence="8">
    <location>
        <begin position="92"/>
        <end position="134"/>
    </location>
</feature>
<comment type="caution">
    <text evidence="9">The sequence shown here is derived from an EMBL/GenBank/DDBJ whole genome shotgun (WGS) entry which is preliminary data.</text>
</comment>
<dbReference type="InterPro" id="IPR019757">
    <property type="entry name" value="Pept_S26A_signal_pept_1_Lys-AS"/>
</dbReference>
<evidence type="ECO:0000256" key="2">
    <source>
        <dbReference type="ARBA" id="ARBA00022792"/>
    </source>
</evidence>
<dbReference type="PANTHER" id="PTHR12383:SF16">
    <property type="entry name" value="MITOCHONDRIAL INNER MEMBRANE PROTEASE SUBUNIT 1"/>
    <property type="match status" value="1"/>
</dbReference>
<dbReference type="STRING" id="97359.A0A550C9J8"/>
<dbReference type="PROSITE" id="PS00760">
    <property type="entry name" value="SPASE_I_2"/>
    <property type="match status" value="1"/>
</dbReference>
<dbReference type="InterPro" id="IPR052064">
    <property type="entry name" value="Mito_IMP1_subunit"/>
</dbReference>
<comment type="subcellular location">
    <subcellularLocation>
        <location evidence="1">Mitochondrion inner membrane</location>
    </subcellularLocation>
</comment>
<evidence type="ECO:0000313" key="9">
    <source>
        <dbReference type="EMBL" id="TRM61481.1"/>
    </source>
</evidence>
<proteinExistence type="inferred from homology"/>
<keyword evidence="10" id="KW-1185">Reference proteome</keyword>
<feature type="active site" evidence="7">
    <location>
        <position position="71"/>
    </location>
</feature>
<protein>
    <submittedName>
        <fullName evidence="9">Peptidase S24/S26A/S26B/S26C</fullName>
    </submittedName>
</protein>
<evidence type="ECO:0000256" key="6">
    <source>
        <dbReference type="ARBA" id="ARBA00038445"/>
    </source>
</evidence>
<evidence type="ECO:0000256" key="3">
    <source>
        <dbReference type="ARBA" id="ARBA00022801"/>
    </source>
</evidence>
<feature type="domain" description="Peptidase S26" evidence="8">
    <location>
        <begin position="4"/>
        <end position="84"/>
    </location>
</feature>
<dbReference type="PRINTS" id="PR00727">
    <property type="entry name" value="LEADERPTASE"/>
</dbReference>
<dbReference type="InterPro" id="IPR019533">
    <property type="entry name" value="Peptidase_S26"/>
</dbReference>
<evidence type="ECO:0000313" key="10">
    <source>
        <dbReference type="Proteomes" id="UP000320762"/>
    </source>
</evidence>